<evidence type="ECO:0000259" key="1">
    <source>
        <dbReference type="PROSITE" id="PS50056"/>
    </source>
</evidence>
<gene>
    <name evidence="2" type="ORF">GCM10008096_03230</name>
</gene>
<dbReference type="InterPro" id="IPR026893">
    <property type="entry name" value="Tyr/Ser_Pase_IphP-type"/>
</dbReference>
<sequence>MTETTRVPAFSPLVNLRDLGGTPVAGGAIRPGTLWRADDVAYSPAAELDALAADGLRTVIDLRSDAELESTGGEALRARLAADHGLVHRHVPFTQDVADPASLARLMRATATLDGVGSWYSNLLREQAAAVIGALEIIAESDGGVLFHCAAGKDRTGVLAAAVLAGLGAEDDVIVGDYAATGANQPAIMARLGAHRHAATAATDSVRAGLPGPEHPMLGAHAASMEAMLADLERDGGLLAVLTRAGLRDGTLEQLRSKLVA</sequence>
<name>A0ABQ3GC95_9MICC</name>
<feature type="domain" description="Tyrosine specific protein phosphatases" evidence="1">
    <location>
        <begin position="129"/>
        <end position="173"/>
    </location>
</feature>
<dbReference type="Proteomes" id="UP000642819">
    <property type="component" value="Unassembled WGS sequence"/>
</dbReference>
<keyword evidence="3" id="KW-1185">Reference proteome</keyword>
<reference evidence="3" key="1">
    <citation type="journal article" date="2019" name="Int. J. Syst. Evol. Microbiol.">
        <title>The Global Catalogue of Microorganisms (GCM) 10K type strain sequencing project: providing services to taxonomists for standard genome sequencing and annotation.</title>
        <authorList>
            <consortium name="The Broad Institute Genomics Platform"/>
            <consortium name="The Broad Institute Genome Sequencing Center for Infectious Disease"/>
            <person name="Wu L."/>
            <person name="Ma J."/>
        </authorList>
    </citation>
    <scope>NUCLEOTIDE SEQUENCE [LARGE SCALE GENOMIC DNA]</scope>
    <source>
        <strain evidence="3">KCTC 19466</strain>
    </source>
</reference>
<evidence type="ECO:0000313" key="2">
    <source>
        <dbReference type="EMBL" id="GHD00221.1"/>
    </source>
</evidence>
<dbReference type="SUPFAM" id="SSF52799">
    <property type="entry name" value="(Phosphotyrosine protein) phosphatases II"/>
    <property type="match status" value="1"/>
</dbReference>
<dbReference type="InterPro" id="IPR000387">
    <property type="entry name" value="Tyr_Pase_dom"/>
</dbReference>
<dbReference type="PROSITE" id="PS50056">
    <property type="entry name" value="TYR_PHOSPHATASE_2"/>
    <property type="match status" value="1"/>
</dbReference>
<comment type="caution">
    <text evidence="2">The sequence shown here is derived from an EMBL/GenBank/DDBJ whole genome shotgun (WGS) entry which is preliminary data.</text>
</comment>
<dbReference type="Pfam" id="PF13350">
    <property type="entry name" value="Y_phosphatase3"/>
    <property type="match status" value="1"/>
</dbReference>
<evidence type="ECO:0000313" key="3">
    <source>
        <dbReference type="Proteomes" id="UP000642819"/>
    </source>
</evidence>
<proteinExistence type="predicted"/>
<dbReference type="PROSITE" id="PS00383">
    <property type="entry name" value="TYR_PHOSPHATASE_1"/>
    <property type="match status" value="1"/>
</dbReference>
<dbReference type="InterPro" id="IPR029021">
    <property type="entry name" value="Prot-tyrosine_phosphatase-like"/>
</dbReference>
<organism evidence="2 3">
    <name type="scientific">Zhihengliuella salsuginis</name>
    <dbReference type="NCBI Taxonomy" id="578222"/>
    <lineage>
        <taxon>Bacteria</taxon>
        <taxon>Bacillati</taxon>
        <taxon>Actinomycetota</taxon>
        <taxon>Actinomycetes</taxon>
        <taxon>Micrococcales</taxon>
        <taxon>Micrococcaceae</taxon>
        <taxon>Zhihengliuella</taxon>
    </lineage>
</organism>
<accession>A0ABQ3GC95</accession>
<dbReference type="Gene3D" id="3.90.190.10">
    <property type="entry name" value="Protein tyrosine phosphatase superfamily"/>
    <property type="match status" value="1"/>
</dbReference>
<protein>
    <submittedName>
        <fullName evidence="2">Protein-tyrosine-phosphatase</fullName>
    </submittedName>
</protein>
<dbReference type="EMBL" id="BMXK01000001">
    <property type="protein sequence ID" value="GHD00221.1"/>
    <property type="molecule type" value="Genomic_DNA"/>
</dbReference>
<dbReference type="RefSeq" id="WP_189348348.1">
    <property type="nucleotide sequence ID" value="NZ_BMXK01000001.1"/>
</dbReference>
<dbReference type="InterPro" id="IPR016130">
    <property type="entry name" value="Tyr_Pase_AS"/>
</dbReference>